<reference evidence="2 3" key="2">
    <citation type="submission" date="2016-09" db="EMBL/GenBank/DDBJ databases">
        <title>Streptomyces fradiae DSM40063, a candidate organism with high potential of specific P450 cytochromes.</title>
        <authorList>
            <person name="Grumaz C."/>
            <person name="Vainshtein Y."/>
            <person name="Kirstahler P."/>
            <person name="Sohn K."/>
        </authorList>
    </citation>
    <scope>NUCLEOTIDE SEQUENCE [LARGE SCALE GENOMIC DNA]</scope>
    <source>
        <strain evidence="2 3">DSM 40063</strain>
    </source>
</reference>
<dbReference type="EMBL" id="ASYR01000019">
    <property type="protein sequence ID" value="KAF0648872.1"/>
    <property type="molecule type" value="Genomic_DNA"/>
</dbReference>
<sequence>MTTATRIETADGQAVTVVSSTPSVTAWAARYMGTWWTAGGVDPDTVTGPTVVADLDPEEYDALTADVLTGGFEETTYANARLVYRTRSHSNIVLASQPDDILAYEWRPDDQRLRIVGEDATAVAAATARLAREIVRGQLLADGWHILHASAVTRPEDGATVLALGDKGAGKTTSGFLLARTGLHLLANDRVFARAEGDTIRVLPWPSAAAIGFGLLHAVGWYQPVRERLQAGEGMHPTQHQRVTDALLAGDRTPLWKSDGKELKPQFFPDQLSRWLGLTLATEGTAAALLFPTIAPDNEPTLTDSGRMVQPSDFIGSATEDRYPDVFGLLPEPRPAHGLLARLAQLPYQALTLNHDTASSTTVLQKAVGLSL</sequence>
<reference evidence="1 4" key="1">
    <citation type="submission" date="2013-05" db="EMBL/GenBank/DDBJ databases">
        <title>Genome Sequence of Streptomyces fradiae.</title>
        <authorList>
            <person name="Kirby R."/>
        </authorList>
    </citation>
    <scope>NUCLEOTIDE SEQUENCE [LARGE SCALE GENOMIC DNA]</scope>
    <source>
        <strain evidence="1 4">ATCC 10745</strain>
    </source>
</reference>
<proteinExistence type="predicted"/>
<dbReference type="InterPro" id="IPR027417">
    <property type="entry name" value="P-loop_NTPase"/>
</dbReference>
<gene>
    <name evidence="2" type="ORF">BG846_00322</name>
    <name evidence="1" type="ORF">K701_16095</name>
</gene>
<dbReference type="AlphaFoldDB" id="A0A1Y2P335"/>
<dbReference type="Proteomes" id="UP000194318">
    <property type="component" value="Unassembled WGS sequence"/>
</dbReference>
<keyword evidence="4" id="KW-1185">Reference proteome</keyword>
<dbReference type="Proteomes" id="UP000731519">
    <property type="component" value="Unassembled WGS sequence"/>
</dbReference>
<evidence type="ECO:0000313" key="2">
    <source>
        <dbReference type="EMBL" id="OSY54000.1"/>
    </source>
</evidence>
<organism evidence="2 3">
    <name type="scientific">Streptomyces fradiae ATCC 10745 = DSM 40063</name>
    <dbReference type="NCBI Taxonomy" id="1319510"/>
    <lineage>
        <taxon>Bacteria</taxon>
        <taxon>Bacillati</taxon>
        <taxon>Actinomycetota</taxon>
        <taxon>Actinomycetes</taxon>
        <taxon>Kitasatosporales</taxon>
        <taxon>Streptomycetaceae</taxon>
        <taxon>Streptomyces</taxon>
    </lineage>
</organism>
<protein>
    <submittedName>
        <fullName evidence="2">Uncharacterized protein</fullName>
    </submittedName>
</protein>
<dbReference type="SUPFAM" id="SSF53795">
    <property type="entry name" value="PEP carboxykinase-like"/>
    <property type="match status" value="1"/>
</dbReference>
<dbReference type="Gene3D" id="3.40.50.300">
    <property type="entry name" value="P-loop containing nucleotide triphosphate hydrolases"/>
    <property type="match status" value="1"/>
</dbReference>
<dbReference type="GeneID" id="91405756"/>
<evidence type="ECO:0000313" key="3">
    <source>
        <dbReference type="Proteomes" id="UP000194318"/>
    </source>
</evidence>
<evidence type="ECO:0000313" key="4">
    <source>
        <dbReference type="Proteomes" id="UP000731519"/>
    </source>
</evidence>
<dbReference type="EMBL" id="MIFZ01000038">
    <property type="protein sequence ID" value="OSY54000.1"/>
    <property type="molecule type" value="Genomic_DNA"/>
</dbReference>
<comment type="caution">
    <text evidence="2">The sequence shown here is derived from an EMBL/GenBank/DDBJ whole genome shotgun (WGS) entry which is preliminary data.</text>
</comment>
<dbReference type="RefSeq" id="WP_031132058.1">
    <property type="nucleotide sequence ID" value="NZ_ASYR01000019.1"/>
</dbReference>
<evidence type="ECO:0000313" key="1">
    <source>
        <dbReference type="EMBL" id="KAF0648872.1"/>
    </source>
</evidence>
<accession>A0A1Y2P335</accession>
<name>A0A1Y2P335_STRFR</name>